<dbReference type="Proteomes" id="UP000830401">
    <property type="component" value="Plasmid unnamed3"/>
</dbReference>
<geneLocation type="plasmid" evidence="4 5">
    <name>unnamed3</name>
</geneLocation>
<dbReference type="PANTHER" id="PTHR42776:SF27">
    <property type="entry name" value="DIPEPTIDYL PEPTIDASE FAMILY MEMBER 6"/>
    <property type="match status" value="1"/>
</dbReference>
<gene>
    <name evidence="4" type="ORF">MUN86_26260</name>
</gene>
<feature type="domain" description="Peptidase S9 prolyl oligopeptidase catalytic" evidence="3">
    <location>
        <begin position="121"/>
        <end position="314"/>
    </location>
</feature>
<name>A0ABY4GDY7_9BACT</name>
<protein>
    <submittedName>
        <fullName evidence="4">Prolyl oligopeptidase family serine peptidase</fullName>
    </submittedName>
</protein>
<keyword evidence="1" id="KW-0378">Hydrolase</keyword>
<accession>A0ABY4GDY7</accession>
<dbReference type="SUPFAM" id="SSF53474">
    <property type="entry name" value="alpha/beta-Hydrolases"/>
    <property type="match status" value="1"/>
</dbReference>
<evidence type="ECO:0000256" key="2">
    <source>
        <dbReference type="SAM" id="SignalP"/>
    </source>
</evidence>
<evidence type="ECO:0000313" key="5">
    <source>
        <dbReference type="Proteomes" id="UP000830401"/>
    </source>
</evidence>
<keyword evidence="2" id="KW-0732">Signal</keyword>
<evidence type="ECO:0000259" key="3">
    <source>
        <dbReference type="Pfam" id="PF00326"/>
    </source>
</evidence>
<evidence type="ECO:0000313" key="4">
    <source>
        <dbReference type="EMBL" id="UOQ69011.1"/>
    </source>
</evidence>
<dbReference type="EMBL" id="CP095064">
    <property type="protein sequence ID" value="UOQ69011.1"/>
    <property type="molecule type" value="Genomic_DNA"/>
</dbReference>
<dbReference type="InterPro" id="IPR001375">
    <property type="entry name" value="Peptidase_S9_cat"/>
</dbReference>
<keyword evidence="5" id="KW-1185">Reference proteome</keyword>
<organism evidence="4 5">
    <name type="scientific">Hymenobacter volaticus</name>
    <dbReference type="NCBI Taxonomy" id="2932254"/>
    <lineage>
        <taxon>Bacteria</taxon>
        <taxon>Pseudomonadati</taxon>
        <taxon>Bacteroidota</taxon>
        <taxon>Cytophagia</taxon>
        <taxon>Cytophagales</taxon>
        <taxon>Hymenobacteraceae</taxon>
        <taxon>Hymenobacter</taxon>
    </lineage>
</organism>
<dbReference type="Gene3D" id="3.40.50.1820">
    <property type="entry name" value="alpha/beta hydrolase"/>
    <property type="match status" value="1"/>
</dbReference>
<reference evidence="4" key="1">
    <citation type="submission" date="2022-04" db="EMBL/GenBank/DDBJ databases">
        <title>Hymenobacter sp. isolated from the air.</title>
        <authorList>
            <person name="Won M."/>
            <person name="Lee C.-M."/>
            <person name="Woen H.-Y."/>
            <person name="Kwon S.-W."/>
        </authorList>
    </citation>
    <scope>NUCLEOTIDE SEQUENCE</scope>
    <source>
        <strain evidence="4">5420S-77</strain>
        <plasmid evidence="4">unnamed3</plasmid>
    </source>
</reference>
<feature type="signal peptide" evidence="2">
    <location>
        <begin position="1"/>
        <end position="31"/>
    </location>
</feature>
<dbReference type="Pfam" id="PF00326">
    <property type="entry name" value="Peptidase_S9"/>
    <property type="match status" value="1"/>
</dbReference>
<proteinExistence type="predicted"/>
<dbReference type="InterPro" id="IPR029058">
    <property type="entry name" value="AB_hydrolase_fold"/>
</dbReference>
<dbReference type="PANTHER" id="PTHR42776">
    <property type="entry name" value="SERINE PEPTIDASE S9 FAMILY MEMBER"/>
    <property type="match status" value="1"/>
</dbReference>
<dbReference type="RefSeq" id="WP_245126763.1">
    <property type="nucleotide sequence ID" value="NZ_CP095064.1"/>
</dbReference>
<feature type="chain" id="PRO_5046446696" evidence="2">
    <location>
        <begin position="32"/>
        <end position="327"/>
    </location>
</feature>
<evidence type="ECO:0000256" key="1">
    <source>
        <dbReference type="ARBA" id="ARBA00022801"/>
    </source>
</evidence>
<sequence>MSWVINKKPKKMKIAIWLLLAALLSSHSSWAQDGRILRKKPFILQEGVFKEFARRNPEFSQQLRSINFYRITYLSDGLQVTGYLAEPKEKGTYPCIISNRGGNREYAQWDTVQLAYTLGRMATWKYVVIASQYRGNDDGEGKEELGGKDIQDVLNLIPALSQVPNADTSRIGIEGGSRGGMMTYLALKNTSRFKAAAVNSGVANLVTHIKKRPDLESEYTELIPDYKTNKEAVLKARSAVFWADKMCKTTPLLIQHGSSDWRVPATEALELVQKLYACNHPTRFILYEGATHALREVGAQYFAEVKRHFDYYVREGKPLPRMEPHGP</sequence>
<keyword evidence="4" id="KW-0614">Plasmid</keyword>